<keyword evidence="2" id="KW-1185">Reference proteome</keyword>
<proteinExistence type="predicted"/>
<dbReference type="Proteomes" id="UP001154282">
    <property type="component" value="Unassembled WGS sequence"/>
</dbReference>
<accession>A0AAV0LV58</accession>
<sequence>MNVDPNFNLQLQNMYFQYLANTLLQNLQLQQSIAAPLPPNPNFPVPNFNLPIQNPGMFPPHQQLPSRPPTAPFERTQPFAMKHDNLSKNKSIEKIDRAADKARRDLIAAGEGVTSWKVSQEVLLALQVDSWQSLGFRMQEIPSLHRLILTEGKVIANLSLPFPLL</sequence>
<gene>
    <name evidence="1" type="ORF">LITE_LOCUS25303</name>
</gene>
<name>A0AAV0LV58_9ROSI</name>
<reference evidence="1" key="1">
    <citation type="submission" date="2022-08" db="EMBL/GenBank/DDBJ databases">
        <authorList>
            <person name="Gutierrez-Valencia J."/>
        </authorList>
    </citation>
    <scope>NUCLEOTIDE SEQUENCE</scope>
</reference>
<dbReference type="EMBL" id="CAMGYJ010000006">
    <property type="protein sequence ID" value="CAI0437023.1"/>
    <property type="molecule type" value="Genomic_DNA"/>
</dbReference>
<organism evidence="1 2">
    <name type="scientific">Linum tenue</name>
    <dbReference type="NCBI Taxonomy" id="586396"/>
    <lineage>
        <taxon>Eukaryota</taxon>
        <taxon>Viridiplantae</taxon>
        <taxon>Streptophyta</taxon>
        <taxon>Embryophyta</taxon>
        <taxon>Tracheophyta</taxon>
        <taxon>Spermatophyta</taxon>
        <taxon>Magnoliopsida</taxon>
        <taxon>eudicotyledons</taxon>
        <taxon>Gunneridae</taxon>
        <taxon>Pentapetalae</taxon>
        <taxon>rosids</taxon>
        <taxon>fabids</taxon>
        <taxon>Malpighiales</taxon>
        <taxon>Linaceae</taxon>
        <taxon>Linum</taxon>
    </lineage>
</organism>
<evidence type="ECO:0000313" key="1">
    <source>
        <dbReference type="EMBL" id="CAI0437023.1"/>
    </source>
</evidence>
<evidence type="ECO:0000313" key="2">
    <source>
        <dbReference type="Proteomes" id="UP001154282"/>
    </source>
</evidence>
<protein>
    <submittedName>
        <fullName evidence="1">Uncharacterized protein</fullName>
    </submittedName>
</protein>
<dbReference type="AlphaFoldDB" id="A0AAV0LV58"/>
<comment type="caution">
    <text evidence="1">The sequence shown here is derived from an EMBL/GenBank/DDBJ whole genome shotgun (WGS) entry which is preliminary data.</text>
</comment>